<dbReference type="EMBL" id="BOON01000018">
    <property type="protein sequence ID" value="GII22598.1"/>
    <property type="molecule type" value="Genomic_DNA"/>
</dbReference>
<evidence type="ECO:0000313" key="1">
    <source>
        <dbReference type="EMBL" id="GII22598.1"/>
    </source>
</evidence>
<proteinExistence type="predicted"/>
<dbReference type="RefSeq" id="WP_168114583.1">
    <property type="nucleotide sequence ID" value="NZ_BOON01000018.1"/>
</dbReference>
<organism evidence="1 2">
    <name type="scientific">Planosporangium mesophilum</name>
    <dbReference type="NCBI Taxonomy" id="689768"/>
    <lineage>
        <taxon>Bacteria</taxon>
        <taxon>Bacillati</taxon>
        <taxon>Actinomycetota</taxon>
        <taxon>Actinomycetes</taxon>
        <taxon>Micromonosporales</taxon>
        <taxon>Micromonosporaceae</taxon>
        <taxon>Planosporangium</taxon>
    </lineage>
</organism>
<dbReference type="AlphaFoldDB" id="A0A8J3T9Z7"/>
<name>A0A8J3T9Z7_9ACTN</name>
<evidence type="ECO:0000313" key="2">
    <source>
        <dbReference type="Proteomes" id="UP000599074"/>
    </source>
</evidence>
<gene>
    <name evidence="1" type="ORF">Pme01_21950</name>
</gene>
<comment type="caution">
    <text evidence="1">The sequence shown here is derived from an EMBL/GenBank/DDBJ whole genome shotgun (WGS) entry which is preliminary data.</text>
</comment>
<keyword evidence="2" id="KW-1185">Reference proteome</keyword>
<protein>
    <submittedName>
        <fullName evidence="1">Uncharacterized protein</fullName>
    </submittedName>
</protein>
<sequence length="269" mass="30266">MLHENVQMLDMDVNHWRNLQNLVLESAKEKRRIIVIHEDGEIVKFVHSQRLPIVKSIDRVDDPHAAAEHVYRANRHLVDFVAVFEREAFDRYFGHWQGTWRADEDLDEFAHRTYATLDEYADGLVTYPGPARSTLGLQWRVGASYAEVKAAVERYVPADTAVVFGVFDGDELWASLVLGFDADRRAHVVTTVDTFDLTLHGSRRDVVRDVIAWADRTYGPCSIGLFTGLDGARALLGSREKVAVLRVLAARGNLILDPAPAELASLVSF</sequence>
<accession>A0A8J3T9Z7</accession>
<dbReference type="Proteomes" id="UP000599074">
    <property type="component" value="Unassembled WGS sequence"/>
</dbReference>
<reference evidence="1" key="1">
    <citation type="submission" date="2021-01" db="EMBL/GenBank/DDBJ databases">
        <title>Whole genome shotgun sequence of Planosporangium mesophilum NBRC 109066.</title>
        <authorList>
            <person name="Komaki H."/>
            <person name="Tamura T."/>
        </authorList>
    </citation>
    <scope>NUCLEOTIDE SEQUENCE</scope>
    <source>
        <strain evidence="1">NBRC 109066</strain>
    </source>
</reference>